<dbReference type="GO" id="GO:0005770">
    <property type="term" value="C:late endosome"/>
    <property type="evidence" value="ECO:0007669"/>
    <property type="project" value="TreeGrafter"/>
</dbReference>
<evidence type="ECO:0000256" key="2">
    <source>
        <dbReference type="ARBA" id="ARBA00022490"/>
    </source>
</evidence>
<evidence type="ECO:0000256" key="3">
    <source>
        <dbReference type="SAM" id="MobiDB-lite"/>
    </source>
</evidence>
<dbReference type="STRING" id="2060905.A0A2B7XHJ1"/>
<dbReference type="SMART" id="SM00313">
    <property type="entry name" value="PXA"/>
    <property type="match status" value="1"/>
</dbReference>
<feature type="compositionally biased region" description="Acidic residues" evidence="3">
    <location>
        <begin position="687"/>
        <end position="698"/>
    </location>
</feature>
<accession>A0A2B7XHJ1</accession>
<evidence type="ECO:0000313" key="5">
    <source>
        <dbReference type="EMBL" id="PGH08369.1"/>
    </source>
</evidence>
<feature type="region of interest" description="Disordered" evidence="3">
    <location>
        <begin position="78"/>
        <end position="101"/>
    </location>
</feature>
<comment type="caution">
    <text evidence="5">The sequence shown here is derived from an EMBL/GenBank/DDBJ whole genome shotgun (WGS) entry which is preliminary data.</text>
</comment>
<feature type="compositionally biased region" description="Polar residues" evidence="3">
    <location>
        <begin position="585"/>
        <end position="604"/>
    </location>
</feature>
<proteinExistence type="predicted"/>
<dbReference type="OrthoDB" id="5582218at2759"/>
<dbReference type="GO" id="GO:0005769">
    <property type="term" value="C:early endosome"/>
    <property type="evidence" value="ECO:0007669"/>
    <property type="project" value="TreeGrafter"/>
</dbReference>
<feature type="compositionally biased region" description="Low complexity" evidence="3">
    <location>
        <begin position="31"/>
        <end position="50"/>
    </location>
</feature>
<keyword evidence="2" id="KW-0963">Cytoplasm</keyword>
<feature type="domain" description="PXA" evidence="4">
    <location>
        <begin position="106"/>
        <end position="294"/>
    </location>
</feature>
<feature type="compositionally biased region" description="Basic and acidic residues" evidence="3">
    <location>
        <begin position="85"/>
        <end position="97"/>
    </location>
</feature>
<feature type="region of interest" description="Disordered" evidence="3">
    <location>
        <begin position="585"/>
        <end position="699"/>
    </location>
</feature>
<feature type="compositionally biased region" description="Low complexity" evidence="3">
    <location>
        <begin position="639"/>
        <end position="651"/>
    </location>
</feature>
<dbReference type="EMBL" id="PDNC01000009">
    <property type="protein sequence ID" value="PGH08369.1"/>
    <property type="molecule type" value="Genomic_DNA"/>
</dbReference>
<feature type="region of interest" description="Disordered" evidence="3">
    <location>
        <begin position="373"/>
        <end position="394"/>
    </location>
</feature>
<sequence>MSNITGRARPPQAVAPKSGPTSFSAKQPTLAVPSSQSPSASRSPSQARQVGKPGAPASQTNVANDKATAALIRRVLCPQSGSHGSEQRERGTPRPLEELLPPLTSSNEVDLQLYALIAIIIKEFVYAWYSKITQDHTFTDEIIQIIAHCTRALEQRLRQVDVDALVLDEIPALIEAHIVAYRTARQSPHLNRSTSYLHTVYHTLNPHPALSPVPEASDGTTIAEQQKRETLYRQLLAQGVLAVLLPTEDLENVYLRTLVGDILADMILGELVGDKASEGPFIWEILTRLITVIQQNGRKNEEAEHVQKSRLERFGLLAPKAESGRSDSSGANQSNLSTLLWRILQYCYLTFMTIRFVLVGLFRVASPSLPVSSHRPPSTFSQSTPVNPACEPQPWSRNGSVRRPVLKYRMFGMVSQLVDVPGRMPWLGGVLALIQHAMVEGPGKFGDTGQIVDRFLHQTIQKRLFTPTFLPVLLLAIRTTLFPFNTKPSQNANISTNSMVPQAEAGINSDLVGNNGRMGWTGSLTPSPPSAQLPVTLQTWSESQALSKTQENMIKRACAASILSLIPRRVALTIFCIPTFQAKNPGNKTLNLETPTIPKTTSRSGSRKPNGGVGYIAQQSLSSSQGCTAPDQGESGANPTTSQPPTSASTTNIQSTVTNRKSKRSTGNAPIHTAVFSSREDGANAGGDDEDDSEENNEQEALLSTIEHDILDIFADKYCNKHLMYSIIETVLVKLLPEISEHGIAELMAERGV</sequence>
<dbReference type="PANTHER" id="PTHR22999:SF23">
    <property type="entry name" value="SORTING NEXIN-16"/>
    <property type="match status" value="1"/>
</dbReference>
<protein>
    <recommendedName>
        <fullName evidence="4">PXA domain-containing protein</fullName>
    </recommendedName>
</protein>
<reference evidence="5 6" key="1">
    <citation type="submission" date="2017-10" db="EMBL/GenBank/DDBJ databases">
        <title>Comparative genomics in systemic dimorphic fungi from Ajellomycetaceae.</title>
        <authorList>
            <person name="Munoz J.F."/>
            <person name="Mcewen J.G."/>
            <person name="Clay O.K."/>
            <person name="Cuomo C.A."/>
        </authorList>
    </citation>
    <scope>NUCLEOTIDE SEQUENCE [LARGE SCALE GENOMIC DNA]</scope>
    <source>
        <strain evidence="5 6">UAMH130</strain>
    </source>
</reference>
<feature type="compositionally biased region" description="Polar residues" evidence="3">
    <location>
        <begin position="617"/>
        <end position="627"/>
    </location>
</feature>
<dbReference type="Pfam" id="PF02194">
    <property type="entry name" value="PXA"/>
    <property type="match status" value="1"/>
</dbReference>
<evidence type="ECO:0000259" key="4">
    <source>
        <dbReference type="PROSITE" id="PS51207"/>
    </source>
</evidence>
<feature type="region of interest" description="Disordered" evidence="3">
    <location>
        <begin position="1"/>
        <end position="63"/>
    </location>
</feature>
<evidence type="ECO:0000256" key="1">
    <source>
        <dbReference type="ARBA" id="ARBA00004496"/>
    </source>
</evidence>
<name>A0A2B7XHJ1_9EURO</name>
<dbReference type="InterPro" id="IPR003114">
    <property type="entry name" value="Phox_assoc"/>
</dbReference>
<comment type="subcellular location">
    <subcellularLocation>
        <location evidence="1">Cytoplasm</location>
    </subcellularLocation>
</comment>
<keyword evidence="6" id="KW-1185">Reference proteome</keyword>
<dbReference type="GO" id="GO:0045022">
    <property type="term" value="P:early endosome to late endosome transport"/>
    <property type="evidence" value="ECO:0007669"/>
    <property type="project" value="TreeGrafter"/>
</dbReference>
<dbReference type="GO" id="GO:0035091">
    <property type="term" value="F:phosphatidylinositol binding"/>
    <property type="evidence" value="ECO:0007669"/>
    <property type="project" value="TreeGrafter"/>
</dbReference>
<dbReference type="AlphaFoldDB" id="A0A2B7XHJ1"/>
<dbReference type="InterPro" id="IPR051837">
    <property type="entry name" value="SortingNexin/PXDomain-PKLike"/>
</dbReference>
<dbReference type="Proteomes" id="UP000224080">
    <property type="component" value="Unassembled WGS sequence"/>
</dbReference>
<gene>
    <name evidence="5" type="ORF">GX51_01195</name>
</gene>
<evidence type="ECO:0000313" key="6">
    <source>
        <dbReference type="Proteomes" id="UP000224080"/>
    </source>
</evidence>
<dbReference type="PANTHER" id="PTHR22999">
    <property type="entry name" value="PX SERINE/THREONINE KINASE PXK"/>
    <property type="match status" value="1"/>
</dbReference>
<dbReference type="PROSITE" id="PS51207">
    <property type="entry name" value="PXA"/>
    <property type="match status" value="1"/>
</dbReference>
<organism evidence="5 6">
    <name type="scientific">Blastomyces parvus</name>
    <dbReference type="NCBI Taxonomy" id="2060905"/>
    <lineage>
        <taxon>Eukaryota</taxon>
        <taxon>Fungi</taxon>
        <taxon>Dikarya</taxon>
        <taxon>Ascomycota</taxon>
        <taxon>Pezizomycotina</taxon>
        <taxon>Eurotiomycetes</taxon>
        <taxon>Eurotiomycetidae</taxon>
        <taxon>Onygenales</taxon>
        <taxon>Ajellomycetaceae</taxon>
        <taxon>Blastomyces</taxon>
    </lineage>
</organism>
<feature type="compositionally biased region" description="Polar residues" evidence="3">
    <location>
        <begin position="373"/>
        <end position="386"/>
    </location>
</feature>